<reference evidence="1 2" key="1">
    <citation type="journal article" date="2021" name="Front. Genet.">
        <title>Chromosome-Level Genome Assembly Reveals Significant Gene Expansion in the Toll and IMD Signaling Pathways of Dendrolimus kikuchii.</title>
        <authorList>
            <person name="Zhou J."/>
            <person name="Wu P."/>
            <person name="Xiong Z."/>
            <person name="Liu N."/>
            <person name="Zhao N."/>
            <person name="Ji M."/>
            <person name="Qiu Y."/>
            <person name="Yang B."/>
        </authorList>
    </citation>
    <scope>NUCLEOTIDE SEQUENCE [LARGE SCALE GENOMIC DNA]</scope>
    <source>
        <strain evidence="1">Ann1</strain>
    </source>
</reference>
<gene>
    <name evidence="1" type="ORF">K1T71_008894</name>
</gene>
<evidence type="ECO:0000313" key="1">
    <source>
        <dbReference type="EMBL" id="KAJ0175735.1"/>
    </source>
</evidence>
<proteinExistence type="predicted"/>
<dbReference type="EMBL" id="CM034401">
    <property type="protein sequence ID" value="KAJ0175735.1"/>
    <property type="molecule type" value="Genomic_DNA"/>
</dbReference>
<protein>
    <submittedName>
        <fullName evidence="1">Uncharacterized protein</fullName>
    </submittedName>
</protein>
<dbReference type="Proteomes" id="UP000824533">
    <property type="component" value="Linkage Group LG15"/>
</dbReference>
<name>A0ACC1CVZ5_9NEOP</name>
<accession>A0ACC1CVZ5</accession>
<organism evidence="1 2">
    <name type="scientific">Dendrolimus kikuchii</name>
    <dbReference type="NCBI Taxonomy" id="765133"/>
    <lineage>
        <taxon>Eukaryota</taxon>
        <taxon>Metazoa</taxon>
        <taxon>Ecdysozoa</taxon>
        <taxon>Arthropoda</taxon>
        <taxon>Hexapoda</taxon>
        <taxon>Insecta</taxon>
        <taxon>Pterygota</taxon>
        <taxon>Neoptera</taxon>
        <taxon>Endopterygota</taxon>
        <taxon>Lepidoptera</taxon>
        <taxon>Glossata</taxon>
        <taxon>Ditrysia</taxon>
        <taxon>Bombycoidea</taxon>
        <taxon>Lasiocampidae</taxon>
        <taxon>Dendrolimus</taxon>
    </lineage>
</organism>
<comment type="caution">
    <text evidence="1">The sequence shown here is derived from an EMBL/GenBank/DDBJ whole genome shotgun (WGS) entry which is preliminary data.</text>
</comment>
<sequence length="379" mass="41352">MKYQAVVFVSTLLWNYAFSDTCVTPFGVTSNCTSIYDCGELLKVFEQTPLSSDVVSFLRQSQCGFEGSTPRVCCGPLPVRKQQVVTQKPTTSRPVITKRVDPVFPEDAYPAPQDTCGVDTDNNNIYGGTVTDLDEYGWLTLLGYLTSTQNISYKCGGTLINQRTVLTAAHCLTGAALKKVGALVTVRLGEYDIQTEIDCLAGACADPPQEIAIQGAYPHSGYDDRNRNKRDDIGLVRLARRAKYTFYVQPICLPSNALIEPPADVFVAGWGRTLESISSPIKLKQVLPIFNKEECSQKFSKLNAELTDKQFCAGGLSNKGTCKGDSGGPIMRKRPEGVWEIVGIVSFGNGCGKAGWPGVYTAVAQYSDWIQSTMQQINV</sequence>
<keyword evidence="2" id="KW-1185">Reference proteome</keyword>
<evidence type="ECO:0000313" key="2">
    <source>
        <dbReference type="Proteomes" id="UP000824533"/>
    </source>
</evidence>